<dbReference type="EMBL" id="CP020570">
    <property type="protein sequence ID" value="ARF62512.1"/>
    <property type="molecule type" value="Genomic_DNA"/>
</dbReference>
<protein>
    <submittedName>
        <fullName evidence="3">ATP/GTP-binding protein</fullName>
    </submittedName>
</protein>
<dbReference type="OrthoDB" id="127785at2"/>
<reference evidence="3 4" key="1">
    <citation type="submission" date="2017-03" db="EMBL/GenBank/DDBJ databases">
        <title>Complete Genome Sequence of a natural compounds producer, Streptomyces violaceus S21.</title>
        <authorList>
            <person name="Zhong C."/>
            <person name="Zhao Z."/>
            <person name="Fu J."/>
            <person name="Zong G."/>
            <person name="Qin R."/>
            <person name="Cao G."/>
        </authorList>
    </citation>
    <scope>NUCLEOTIDE SEQUENCE [LARGE SCALE GENOMIC DNA]</scope>
    <source>
        <strain evidence="3 4">S21</strain>
    </source>
</reference>
<name>A0A1V0UC18_STRVN</name>
<dbReference type="SUPFAM" id="SSF52540">
    <property type="entry name" value="P-loop containing nucleoside triphosphate hydrolases"/>
    <property type="match status" value="1"/>
</dbReference>
<evidence type="ECO:0000256" key="1">
    <source>
        <dbReference type="SAM" id="MobiDB-lite"/>
    </source>
</evidence>
<evidence type="ECO:0000259" key="2">
    <source>
        <dbReference type="Pfam" id="PF00931"/>
    </source>
</evidence>
<feature type="domain" description="NB-ARC" evidence="2">
    <location>
        <begin position="63"/>
        <end position="222"/>
    </location>
</feature>
<dbReference type="InterPro" id="IPR011990">
    <property type="entry name" value="TPR-like_helical_dom_sf"/>
</dbReference>
<dbReference type="Proteomes" id="UP000192445">
    <property type="component" value="Chromosome"/>
</dbReference>
<feature type="region of interest" description="Disordered" evidence="1">
    <location>
        <begin position="1"/>
        <end position="48"/>
    </location>
</feature>
<dbReference type="Pfam" id="PF13374">
    <property type="entry name" value="TPR_10"/>
    <property type="match status" value="1"/>
</dbReference>
<evidence type="ECO:0000313" key="4">
    <source>
        <dbReference type="Proteomes" id="UP000192445"/>
    </source>
</evidence>
<dbReference type="Gene3D" id="3.40.50.300">
    <property type="entry name" value="P-loop containing nucleotide triphosphate hydrolases"/>
    <property type="match status" value="1"/>
</dbReference>
<sequence length="728" mass="77075">MSGPTEGRAEDNGRVYQSQGDQHITEHHHHGSPAEPSGATPDSVRRPAVGRAPVVLRDRLELMTRLRTALAEDGGGQVFVLHGLGGCGKTAVASEVFRTATTEGGRVGLWVNAPDLASLRAGMLAVAADRGASEGELTAARAGLRAAADLVWDRLDRSAQPWLLVIDNADDPAILREGNWLRTSPAGITLVTTRQVASHWWPGATLHHVGVLPREDAAQVLCDLAPDRGTPEEAAKIADRLGRLPLALTLAGGYLAHQVISPWSLAEYGRALQQGDDIDPIALLDQGAAYSGADASRHLASSTWELSLASLRAHGLPESTALVRLLGCWSHDPLPLALLAGPGIDPVVPRARVESALRGLIDHSLTRLVPGPPRCLRTHGVLLESIARGTPADQRDVLVATAADLLLPVLPEVSRPWKRDDPALAPYVPHALALLRRATQWPGVGRATVARVLECTLRLAVALHRAGDYASALSVAQEAVACGTTALGANHPAVIAVRQRTGRSLYRLGRYEEAEAVHRLALADCTAAFGERAVETLESCAGLSPVLAWVLDQKDAAAALVRRAVEGRTAALGSAHPSTLVARTCLLEFTAGPETDPAVGTALLADCHRVVGPGHPIALDAELNLGFALITAGRQPAALPHVRSAVAGCEHAYGLDHPKTLAARSLHSRTLGEVGRIDEAVEEAERITDARARVLGAEHPWTLWSRERLGEWRRAREASSAGGEEAEA</sequence>
<organism evidence="3 4">
    <name type="scientific">Streptomyces violaceoruber</name>
    <dbReference type="NCBI Taxonomy" id="1935"/>
    <lineage>
        <taxon>Bacteria</taxon>
        <taxon>Bacillati</taxon>
        <taxon>Actinomycetota</taxon>
        <taxon>Actinomycetes</taxon>
        <taxon>Kitasatosporales</taxon>
        <taxon>Streptomycetaceae</taxon>
        <taxon>Streptomyces</taxon>
        <taxon>Streptomyces violaceoruber group</taxon>
    </lineage>
</organism>
<dbReference type="PANTHER" id="PTHR46082:SF6">
    <property type="entry name" value="AAA+ ATPASE DOMAIN-CONTAINING PROTEIN-RELATED"/>
    <property type="match status" value="1"/>
</dbReference>
<gene>
    <name evidence="3" type="ORF">B1H20_14715</name>
</gene>
<dbReference type="Pfam" id="PF00931">
    <property type="entry name" value="NB-ARC"/>
    <property type="match status" value="1"/>
</dbReference>
<dbReference type="PANTHER" id="PTHR46082">
    <property type="entry name" value="ATP/GTP-BINDING PROTEIN-RELATED"/>
    <property type="match status" value="1"/>
</dbReference>
<dbReference type="RefSeq" id="WP_083192677.1">
    <property type="nucleotide sequence ID" value="NZ_CP020570.1"/>
</dbReference>
<dbReference type="AlphaFoldDB" id="A0A1V0UC18"/>
<evidence type="ECO:0000313" key="3">
    <source>
        <dbReference type="EMBL" id="ARF62512.1"/>
    </source>
</evidence>
<dbReference type="InterPro" id="IPR053137">
    <property type="entry name" value="NLR-like"/>
</dbReference>
<dbReference type="KEGG" id="svu:B1H20_14715"/>
<dbReference type="InterPro" id="IPR002182">
    <property type="entry name" value="NB-ARC"/>
</dbReference>
<dbReference type="Pfam" id="PF13424">
    <property type="entry name" value="TPR_12"/>
    <property type="match status" value="1"/>
</dbReference>
<dbReference type="InterPro" id="IPR027417">
    <property type="entry name" value="P-loop_NTPase"/>
</dbReference>
<accession>A0A1V0UC18</accession>
<dbReference type="STRING" id="1935.B1H20_14715"/>
<dbReference type="Gene3D" id="1.25.40.10">
    <property type="entry name" value="Tetratricopeptide repeat domain"/>
    <property type="match status" value="2"/>
</dbReference>
<dbReference type="SUPFAM" id="SSF48452">
    <property type="entry name" value="TPR-like"/>
    <property type="match status" value="2"/>
</dbReference>
<proteinExistence type="predicted"/>